<keyword evidence="3" id="KW-1185">Reference proteome</keyword>
<dbReference type="EMBL" id="JBHGCJ010000012">
    <property type="protein sequence ID" value="MFG6110525.1"/>
    <property type="molecule type" value="Genomic_DNA"/>
</dbReference>
<evidence type="ECO:0000259" key="1">
    <source>
        <dbReference type="Pfam" id="PF14096"/>
    </source>
</evidence>
<protein>
    <submittedName>
        <fullName evidence="2">DUF4274 domain-containing protein</fullName>
    </submittedName>
</protein>
<evidence type="ECO:0000313" key="3">
    <source>
        <dbReference type="Proteomes" id="UP001605261"/>
    </source>
</evidence>
<sequence>MNEQDYDAAKWALLHAHLLQATPEQRHLYVARSNYSDNQRALAWLADQPDLDRATALMLFWSVGAGWHAQYDTLDAVPDYERDAHAFIGLVQQRYLDGFYADHGIGFDPDAWDGAGPREHSADELRRVPTQMLQAVDGEHQIDPLDDAYDEDHDDGLPMALVEQLYELADVHIAWEEAHPQAE</sequence>
<reference evidence="2 3" key="1">
    <citation type="submission" date="2024-09" db="EMBL/GenBank/DDBJ databases">
        <authorList>
            <consortium name="All-Russian atlas of soil microorganisms"/>
            <consortium name="as a basis for the search for new antimicrobial producers and enzymes with unique properties"/>
            <person name="Sokolova E.A."/>
            <person name="Voronina E.N."/>
        </authorList>
    </citation>
    <scope>NUCLEOTIDE SEQUENCE [LARGE SCALE GENOMIC DNA]</scope>
    <source>
        <strain evidence="2 3">AF-22b-331.1</strain>
    </source>
</reference>
<dbReference type="Pfam" id="PF14096">
    <property type="entry name" value="DUF4274"/>
    <property type="match status" value="1"/>
</dbReference>
<name>A0ABW7CZZ4_9GAMM</name>
<dbReference type="InterPro" id="IPR025369">
    <property type="entry name" value="DUF4274"/>
</dbReference>
<evidence type="ECO:0000313" key="2">
    <source>
        <dbReference type="EMBL" id="MFG6110525.1"/>
    </source>
</evidence>
<dbReference type="Proteomes" id="UP001605261">
    <property type="component" value="Unassembled WGS sequence"/>
</dbReference>
<proteinExistence type="predicted"/>
<dbReference type="RefSeq" id="WP_394164097.1">
    <property type="nucleotide sequence ID" value="NZ_JBHGCJ010000012.1"/>
</dbReference>
<feature type="domain" description="DUF4274" evidence="1">
    <location>
        <begin position="22"/>
        <end position="96"/>
    </location>
</feature>
<organism evidence="2 3">
    <name type="scientific">Stenotrophomonas nematodicola</name>
    <dbReference type="NCBI Taxonomy" id="2656746"/>
    <lineage>
        <taxon>Bacteria</taxon>
        <taxon>Pseudomonadati</taxon>
        <taxon>Pseudomonadota</taxon>
        <taxon>Gammaproteobacteria</taxon>
        <taxon>Lysobacterales</taxon>
        <taxon>Lysobacteraceae</taxon>
        <taxon>Stenotrophomonas</taxon>
    </lineage>
</organism>
<comment type="caution">
    <text evidence="2">The sequence shown here is derived from an EMBL/GenBank/DDBJ whole genome shotgun (WGS) entry which is preliminary data.</text>
</comment>
<gene>
    <name evidence="2" type="ORF">ACEU0G_000401</name>
</gene>
<accession>A0ABW7CZZ4</accession>